<dbReference type="EMBL" id="JAEKJA010000002">
    <property type="protein sequence ID" value="MBJ3774694.1"/>
    <property type="molecule type" value="Genomic_DNA"/>
</dbReference>
<proteinExistence type="predicted"/>
<comment type="caution">
    <text evidence="1">The sequence shown here is derived from an EMBL/GenBank/DDBJ whole genome shotgun (WGS) entry which is preliminary data.</text>
</comment>
<reference evidence="1" key="1">
    <citation type="submission" date="2020-12" db="EMBL/GenBank/DDBJ databases">
        <title>Bacterial taxonomy.</title>
        <authorList>
            <person name="Pan X."/>
        </authorList>
    </citation>
    <scope>NUCLEOTIDE SEQUENCE</scope>
    <source>
        <strain evidence="1">B2012</strain>
    </source>
</reference>
<gene>
    <name evidence="1" type="ORF">JCR33_03295</name>
</gene>
<organism evidence="1 2">
    <name type="scientific">Acuticoccus mangrovi</name>
    <dbReference type="NCBI Taxonomy" id="2796142"/>
    <lineage>
        <taxon>Bacteria</taxon>
        <taxon>Pseudomonadati</taxon>
        <taxon>Pseudomonadota</taxon>
        <taxon>Alphaproteobacteria</taxon>
        <taxon>Hyphomicrobiales</taxon>
        <taxon>Amorphaceae</taxon>
        <taxon>Acuticoccus</taxon>
    </lineage>
</organism>
<keyword evidence="2" id="KW-1185">Reference proteome</keyword>
<accession>A0A934IDR6</accession>
<sequence length="163" mass="18248">MIPRFLERLFTRRRPAPAAPPVEPDPATGWIAAVDPLMDEHYYLKKNPHVRSLDQSPAEHYVKEGWKSGADPAPWFSTSRYLTINRDVAAGEMPPFAHYALYGRREGRTIAPTDDLVPSPSPIASGAPAPQVSQDLLKLREREMLNGVEFAAVYAERRLSRLG</sequence>
<name>A0A934IDR6_9HYPH</name>
<protein>
    <submittedName>
        <fullName evidence="1">Uncharacterized protein</fullName>
    </submittedName>
</protein>
<dbReference type="AlphaFoldDB" id="A0A934IDR6"/>
<dbReference type="Proteomes" id="UP000609531">
    <property type="component" value="Unassembled WGS sequence"/>
</dbReference>
<evidence type="ECO:0000313" key="1">
    <source>
        <dbReference type="EMBL" id="MBJ3774694.1"/>
    </source>
</evidence>
<evidence type="ECO:0000313" key="2">
    <source>
        <dbReference type="Proteomes" id="UP000609531"/>
    </source>
</evidence>
<dbReference type="RefSeq" id="WP_198880598.1">
    <property type="nucleotide sequence ID" value="NZ_JAEKJA010000002.1"/>
</dbReference>